<evidence type="ECO:0000313" key="1">
    <source>
        <dbReference type="EMBL" id="KAG0297214.1"/>
    </source>
</evidence>
<protein>
    <submittedName>
        <fullName evidence="1">Uncharacterized protein</fullName>
    </submittedName>
</protein>
<keyword evidence="2" id="KW-1185">Reference proteome</keyword>
<name>A0ABQ7KGA0_9FUNG</name>
<sequence>MNQGRIVREVCCDYQWKTVPLEEALTRITGAGRFCYSGAGPYDGNENVLKRLELEQSKAARRKTYRFWKKKPLQPFFSGPLRHLELWNIILPENYIPHATLPSTLTSLRLHYFSGAAIEFAHILTCCPLLEEFHGDKNGVLKMEGPWVPAQYNRCQPLRLRSLVLRNTKLRQSDLEDLLTLTPCLSELKLVELCSGTRTETLYGLSFVYSWSHLFHHLLSLPITLDSFQLSVQGQRMSETEVRQKTVDVCPGATEWSLYPAETTPGLLQELVSLPNIITTLELYTTAAQEWLSKSQCHHREAAGAFHLVNSYLCDSPHLLHLKIARIPLVYDDFDLHDRVRHYDLDSAVYIQSTDTQVIPLPERETFWTELPVHRRVWRCRKLRTLQIEMHGHGFYRLNKPVNSRLILGYIARVCPLLEQLEIVVPTYCGRDLDGDFYHPTLSFRLEGGLCLLSRLQHLRTLRVSWKNKKVDLECADFDLSWIAPSGRQTADRKRRKAVMALWASQLDREERAEAEAETTVTVECPGQDAALMEELRDLGLLSEVKMAMEEIDSGKVACFPTLEKVAFGLRLHRTPEHELQGLLRDTFQAS</sequence>
<evidence type="ECO:0000313" key="2">
    <source>
        <dbReference type="Proteomes" id="UP001194696"/>
    </source>
</evidence>
<dbReference type="Proteomes" id="UP001194696">
    <property type="component" value="Unassembled WGS sequence"/>
</dbReference>
<dbReference type="EMBL" id="JAAAIM010000037">
    <property type="protein sequence ID" value="KAG0297214.1"/>
    <property type="molecule type" value="Genomic_DNA"/>
</dbReference>
<reference evidence="1 2" key="1">
    <citation type="journal article" date="2020" name="Fungal Divers.">
        <title>Resolving the Mortierellaceae phylogeny through synthesis of multi-gene phylogenetics and phylogenomics.</title>
        <authorList>
            <person name="Vandepol N."/>
            <person name="Liber J."/>
            <person name="Desiro A."/>
            <person name="Na H."/>
            <person name="Kennedy M."/>
            <person name="Barry K."/>
            <person name="Grigoriev I.V."/>
            <person name="Miller A.N."/>
            <person name="O'Donnell K."/>
            <person name="Stajich J.E."/>
            <person name="Bonito G."/>
        </authorList>
    </citation>
    <scope>NUCLEOTIDE SEQUENCE [LARGE SCALE GENOMIC DNA]</scope>
    <source>
        <strain evidence="1 2">AD045</strain>
    </source>
</reference>
<gene>
    <name evidence="1" type="ORF">BGZ96_007272</name>
</gene>
<accession>A0ABQ7KGA0</accession>
<organism evidence="1 2">
    <name type="scientific">Linnemannia gamsii</name>
    <dbReference type="NCBI Taxonomy" id="64522"/>
    <lineage>
        <taxon>Eukaryota</taxon>
        <taxon>Fungi</taxon>
        <taxon>Fungi incertae sedis</taxon>
        <taxon>Mucoromycota</taxon>
        <taxon>Mortierellomycotina</taxon>
        <taxon>Mortierellomycetes</taxon>
        <taxon>Mortierellales</taxon>
        <taxon>Mortierellaceae</taxon>
        <taxon>Linnemannia</taxon>
    </lineage>
</organism>
<proteinExistence type="predicted"/>
<comment type="caution">
    <text evidence="1">The sequence shown here is derived from an EMBL/GenBank/DDBJ whole genome shotgun (WGS) entry which is preliminary data.</text>
</comment>